<evidence type="ECO:0000313" key="2">
    <source>
        <dbReference type="EMBL" id="MBD2770694.1"/>
    </source>
</evidence>
<evidence type="ECO:0000313" key="3">
    <source>
        <dbReference type="Proteomes" id="UP000629098"/>
    </source>
</evidence>
<protein>
    <submittedName>
        <fullName evidence="2">Formylmethanofuran dehydrogenase subunit E family protein</fullName>
    </submittedName>
</protein>
<dbReference type="SUPFAM" id="SSF143555">
    <property type="entry name" value="FwdE-like"/>
    <property type="match status" value="1"/>
</dbReference>
<name>A0A8J6XAD7_9CYAN</name>
<feature type="domain" description="Formylmethanofuran dehydrogenase subunit E" evidence="1">
    <location>
        <begin position="25"/>
        <end position="180"/>
    </location>
</feature>
<dbReference type="InterPro" id="IPR003814">
    <property type="entry name" value="FmdEsu_dom"/>
</dbReference>
<keyword evidence="3" id="KW-1185">Reference proteome</keyword>
<dbReference type="AlphaFoldDB" id="A0A8J6XAD7"/>
<evidence type="ECO:0000259" key="1">
    <source>
        <dbReference type="Pfam" id="PF02663"/>
    </source>
</evidence>
<accession>A0A8J6XAD7</accession>
<dbReference type="Gene3D" id="3.30.1330.130">
    <property type="match status" value="1"/>
</dbReference>
<dbReference type="RefSeq" id="WP_190824994.1">
    <property type="nucleotide sequence ID" value="NZ_CAWPPI010000008.1"/>
</dbReference>
<dbReference type="Pfam" id="PF02663">
    <property type="entry name" value="FmdE"/>
    <property type="match status" value="1"/>
</dbReference>
<dbReference type="Proteomes" id="UP000629098">
    <property type="component" value="Unassembled WGS sequence"/>
</dbReference>
<reference evidence="2" key="1">
    <citation type="submission" date="2020-09" db="EMBL/GenBank/DDBJ databases">
        <title>Iningainema tapete sp. nov. (Scytonemataceae, Cyanobacteria) from greenhouses in central Florida (USA) produces two types of nodularin with biosynthetic potential for microcystin-LR and anabaenopeptins.</title>
        <authorList>
            <person name="Berthold D.E."/>
            <person name="Lefler F.W."/>
            <person name="Huang I.-S."/>
            <person name="Abdulla H."/>
            <person name="Zimba P.V."/>
            <person name="Laughinghouse H.D. IV."/>
        </authorList>
    </citation>
    <scope>NUCLEOTIDE SEQUENCE</scope>
    <source>
        <strain evidence="2">BLCCT55</strain>
    </source>
</reference>
<sequence length="197" mass="21682">MTSSVSNAQTTEDTTSQQLERVEDIHGGAGPWAVVGYRMAKAALEILGFTAEVPHTNQERFQLYVAHYTPLSFSNGELGPYIQFTSMADGLHAGTGASIGKANLKICSLRGINNPTKDQLEFLASRVVKSVIVSRKPNQPQRCVQLRVTPNFAKNYINLPVEQLVAKGEEVMKLPDDQIFSIVELNKCPPPPPKECW</sequence>
<comment type="caution">
    <text evidence="2">The sequence shown here is derived from an EMBL/GenBank/DDBJ whole genome shotgun (WGS) entry which is preliminary data.</text>
</comment>
<dbReference type="EMBL" id="JACXAE010000008">
    <property type="protein sequence ID" value="MBD2770694.1"/>
    <property type="molecule type" value="Genomic_DNA"/>
</dbReference>
<proteinExistence type="predicted"/>
<gene>
    <name evidence="2" type="ORF">ICL16_00775</name>
</gene>
<organism evidence="2 3">
    <name type="scientific">Iningainema tapete BLCC-T55</name>
    <dbReference type="NCBI Taxonomy" id="2748662"/>
    <lineage>
        <taxon>Bacteria</taxon>
        <taxon>Bacillati</taxon>
        <taxon>Cyanobacteriota</taxon>
        <taxon>Cyanophyceae</taxon>
        <taxon>Nostocales</taxon>
        <taxon>Scytonemataceae</taxon>
        <taxon>Iningainema tapete</taxon>
    </lineage>
</organism>